<dbReference type="Pfam" id="PF17921">
    <property type="entry name" value="Integrase_H2C2"/>
    <property type="match status" value="1"/>
</dbReference>
<accession>A0A5B6UY13</accession>
<dbReference type="EMBL" id="SMMG02000009">
    <property type="protein sequence ID" value="KAA3461594.1"/>
    <property type="molecule type" value="Genomic_DNA"/>
</dbReference>
<dbReference type="InterPro" id="IPR041588">
    <property type="entry name" value="Integrase_H2C2"/>
</dbReference>
<gene>
    <name evidence="2" type="ORF">EPI10_028153</name>
</gene>
<protein>
    <submittedName>
        <fullName evidence="2">NBS-LRR resistance-like protein</fullName>
    </submittedName>
</protein>
<evidence type="ECO:0000259" key="1">
    <source>
        <dbReference type="Pfam" id="PF17921"/>
    </source>
</evidence>
<dbReference type="AlphaFoldDB" id="A0A5B6UY13"/>
<proteinExistence type="predicted"/>
<organism evidence="2 3">
    <name type="scientific">Gossypium australe</name>
    <dbReference type="NCBI Taxonomy" id="47621"/>
    <lineage>
        <taxon>Eukaryota</taxon>
        <taxon>Viridiplantae</taxon>
        <taxon>Streptophyta</taxon>
        <taxon>Embryophyta</taxon>
        <taxon>Tracheophyta</taxon>
        <taxon>Spermatophyta</taxon>
        <taxon>Magnoliopsida</taxon>
        <taxon>eudicotyledons</taxon>
        <taxon>Gunneridae</taxon>
        <taxon>Pentapetalae</taxon>
        <taxon>rosids</taxon>
        <taxon>malvids</taxon>
        <taxon>Malvales</taxon>
        <taxon>Malvaceae</taxon>
        <taxon>Malvoideae</taxon>
        <taxon>Gossypium</taxon>
    </lineage>
</organism>
<comment type="caution">
    <text evidence="2">The sequence shown here is derived from an EMBL/GenBank/DDBJ whole genome shotgun (WGS) entry which is preliminary data.</text>
</comment>
<dbReference type="OrthoDB" id="1736806at2759"/>
<evidence type="ECO:0000313" key="3">
    <source>
        <dbReference type="Proteomes" id="UP000325315"/>
    </source>
</evidence>
<evidence type="ECO:0000313" key="2">
    <source>
        <dbReference type="EMBL" id="KAA3461594.1"/>
    </source>
</evidence>
<dbReference type="InterPro" id="IPR052160">
    <property type="entry name" value="Gypsy_RT_Integrase-like"/>
</dbReference>
<feature type="domain" description="Integrase zinc-binding" evidence="1">
    <location>
        <begin position="12"/>
        <end position="68"/>
    </location>
</feature>
<name>A0A5B6UY13_9ROSI</name>
<dbReference type="Gene3D" id="1.10.340.70">
    <property type="match status" value="1"/>
</dbReference>
<dbReference type="PANTHER" id="PTHR47266">
    <property type="entry name" value="ENDONUCLEASE-RELATED"/>
    <property type="match status" value="1"/>
</dbReference>
<sequence length="86" mass="10399">MVMYWRLYVPASELRDKILCEAHNSPFIMHKVSNKMYQELYPFSWWPMMKRDVLEFLTRCLACQQVKAEHQVPSSLLQPIQIPQWN</sequence>
<keyword evidence="3" id="KW-1185">Reference proteome</keyword>
<dbReference type="Proteomes" id="UP000325315">
    <property type="component" value="Unassembled WGS sequence"/>
</dbReference>
<reference evidence="3" key="1">
    <citation type="journal article" date="2019" name="Plant Biotechnol. J.">
        <title>Genome sequencing of the Australian wild diploid species Gossypium australe highlights disease resistance and delayed gland morphogenesis.</title>
        <authorList>
            <person name="Cai Y."/>
            <person name="Cai X."/>
            <person name="Wang Q."/>
            <person name="Wang P."/>
            <person name="Zhang Y."/>
            <person name="Cai C."/>
            <person name="Xu Y."/>
            <person name="Wang K."/>
            <person name="Zhou Z."/>
            <person name="Wang C."/>
            <person name="Geng S."/>
            <person name="Li B."/>
            <person name="Dong Q."/>
            <person name="Hou Y."/>
            <person name="Wang H."/>
            <person name="Ai P."/>
            <person name="Liu Z."/>
            <person name="Yi F."/>
            <person name="Sun M."/>
            <person name="An G."/>
            <person name="Cheng J."/>
            <person name="Zhang Y."/>
            <person name="Shi Q."/>
            <person name="Xie Y."/>
            <person name="Shi X."/>
            <person name="Chang Y."/>
            <person name="Huang F."/>
            <person name="Chen Y."/>
            <person name="Hong S."/>
            <person name="Mi L."/>
            <person name="Sun Q."/>
            <person name="Zhang L."/>
            <person name="Zhou B."/>
            <person name="Peng R."/>
            <person name="Zhang X."/>
            <person name="Liu F."/>
        </authorList>
    </citation>
    <scope>NUCLEOTIDE SEQUENCE [LARGE SCALE GENOMIC DNA]</scope>
    <source>
        <strain evidence="3">cv. PA1801</strain>
    </source>
</reference>